<protein>
    <submittedName>
        <fullName evidence="9">MFS transporter</fullName>
    </submittedName>
</protein>
<feature type="transmembrane region" description="Helical" evidence="7">
    <location>
        <begin position="230"/>
        <end position="250"/>
    </location>
</feature>
<evidence type="ECO:0000256" key="6">
    <source>
        <dbReference type="ARBA" id="ARBA00023136"/>
    </source>
</evidence>
<feature type="transmembrane region" description="Helical" evidence="7">
    <location>
        <begin position="106"/>
        <end position="124"/>
    </location>
</feature>
<feature type="transmembrane region" description="Helical" evidence="7">
    <location>
        <begin position="348"/>
        <end position="369"/>
    </location>
</feature>
<dbReference type="GO" id="GO:0005886">
    <property type="term" value="C:plasma membrane"/>
    <property type="evidence" value="ECO:0007669"/>
    <property type="project" value="UniProtKB-SubCell"/>
</dbReference>
<keyword evidence="4 7" id="KW-0812">Transmembrane</keyword>
<dbReference type="RefSeq" id="WP_125876727.1">
    <property type="nucleotide sequence ID" value="NZ_RHQL01000002.1"/>
</dbReference>
<dbReference type="PANTHER" id="PTHR23513">
    <property type="entry name" value="INTEGRAL MEMBRANE EFFLUX PROTEIN-RELATED"/>
    <property type="match status" value="1"/>
</dbReference>
<evidence type="ECO:0000256" key="7">
    <source>
        <dbReference type="SAM" id="Phobius"/>
    </source>
</evidence>
<dbReference type="Pfam" id="PF05977">
    <property type="entry name" value="MFS_3"/>
    <property type="match status" value="1"/>
</dbReference>
<dbReference type="GO" id="GO:0022857">
    <property type="term" value="F:transmembrane transporter activity"/>
    <property type="evidence" value="ECO:0007669"/>
    <property type="project" value="InterPro"/>
</dbReference>
<dbReference type="EMBL" id="RHQL01000002">
    <property type="protein sequence ID" value="RRV13424.1"/>
    <property type="molecule type" value="Genomic_DNA"/>
</dbReference>
<dbReference type="SUPFAM" id="SSF103473">
    <property type="entry name" value="MFS general substrate transporter"/>
    <property type="match status" value="1"/>
</dbReference>
<feature type="transmembrane region" description="Helical" evidence="7">
    <location>
        <begin position="375"/>
        <end position="393"/>
    </location>
</feature>
<dbReference type="InterPro" id="IPR036259">
    <property type="entry name" value="MFS_trans_sf"/>
</dbReference>
<evidence type="ECO:0000256" key="3">
    <source>
        <dbReference type="ARBA" id="ARBA00022475"/>
    </source>
</evidence>
<evidence type="ECO:0000313" key="9">
    <source>
        <dbReference type="EMBL" id="RRV13424.1"/>
    </source>
</evidence>
<keyword evidence="5 7" id="KW-1133">Transmembrane helix</keyword>
<proteinExistence type="predicted"/>
<feature type="transmembrane region" description="Helical" evidence="7">
    <location>
        <begin position="256"/>
        <end position="277"/>
    </location>
</feature>
<dbReference type="PROSITE" id="PS50850">
    <property type="entry name" value="MFS"/>
    <property type="match status" value="1"/>
</dbReference>
<dbReference type="Proteomes" id="UP000276506">
    <property type="component" value="Unassembled WGS sequence"/>
</dbReference>
<evidence type="ECO:0000313" key="10">
    <source>
        <dbReference type="Proteomes" id="UP000276506"/>
    </source>
</evidence>
<sequence length="530" mass="56784">MTDKSSSLWAPLRIPAFRWLWLGALAMNLAIWMQNVGAAWLMVSLTTSPMLVALVQTAISLPSFFFGLPGGVFADIFNRRRYLMVTHLGMLGAAIVLVLACVSGMVGPVLLLALTFAFGVGFALQGPAWYTTQVEAVPRAYMASAMALSSVSYSSARAVGPALAGGVVTVSGIVSVFLACAVLLCGSLAAVLFMRRGQDTATMPPESLLSGLRGALRYARHSEVIRVQSLRTVAFVGAGSSIWALLPLVASESGGAGNYGLLLGSIGVGTMLGAFVLPPLRARLELNGMLSVACIAYGLGTLVVSLAARVELQCAALLVAGVGWMCVATTHLVVVQSAVPSWIRARSVAIYMLVFQGALAIGGAFWGLMATYLGARPALLVSVAAILMALLVMQRFQARMGEEAEAQPSPALLPEFSFARPEAQDGPVAVQVTYQIPPEDRETFLRRIHALGVMRRRNGSSHWRIYRELERPDWYTERFIVESWSDYLRQQSRATQADQETEASVHALHVGEEPPSVLHYIGESIRLGGT</sequence>
<accession>A0A3R8VJZ9</accession>
<reference evidence="9 10" key="1">
    <citation type="submission" date="2018-10" db="EMBL/GenBank/DDBJ databases">
        <title>Transmission dynamics of multidrug resistant bacteria on intensive care unit surfaces.</title>
        <authorList>
            <person name="D'Souza A.W."/>
            <person name="Potter R.F."/>
            <person name="Wallace M."/>
            <person name="Shupe A."/>
            <person name="Patel S."/>
            <person name="Sun S."/>
            <person name="Gul D."/>
            <person name="Kwon J.H."/>
            <person name="Andleeb S."/>
            <person name="Burnham C.-A.D."/>
            <person name="Dantas G."/>
        </authorList>
    </citation>
    <scope>NUCLEOTIDE SEQUENCE [LARGE SCALE GENOMIC DNA]</scope>
    <source>
        <strain evidence="9 10">PX_177</strain>
    </source>
</reference>
<feature type="domain" description="Major facilitator superfamily (MFS) profile" evidence="8">
    <location>
        <begin position="16"/>
        <end position="401"/>
    </location>
</feature>
<dbReference type="InterPro" id="IPR010290">
    <property type="entry name" value="TM_effector"/>
</dbReference>
<dbReference type="AlphaFoldDB" id="A0A3R8VJZ9"/>
<name>A0A3R8VJZ9_9GAMM</name>
<comment type="subcellular location">
    <subcellularLocation>
        <location evidence="1">Cell membrane</location>
        <topology evidence="1">Multi-pass membrane protein</topology>
    </subcellularLocation>
</comment>
<dbReference type="InterPro" id="IPR020846">
    <property type="entry name" value="MFS_dom"/>
</dbReference>
<keyword evidence="2" id="KW-0813">Transport</keyword>
<feature type="transmembrane region" description="Helical" evidence="7">
    <location>
        <begin position="49"/>
        <end position="70"/>
    </location>
</feature>
<feature type="transmembrane region" description="Helical" evidence="7">
    <location>
        <begin position="162"/>
        <end position="193"/>
    </location>
</feature>
<keyword evidence="3" id="KW-1003">Cell membrane</keyword>
<comment type="caution">
    <text evidence="9">The sequence shown here is derived from an EMBL/GenBank/DDBJ whole genome shotgun (WGS) entry which is preliminary data.</text>
</comment>
<evidence type="ECO:0000259" key="8">
    <source>
        <dbReference type="PROSITE" id="PS50850"/>
    </source>
</evidence>
<feature type="transmembrane region" description="Helical" evidence="7">
    <location>
        <begin position="315"/>
        <end position="336"/>
    </location>
</feature>
<evidence type="ECO:0000256" key="4">
    <source>
        <dbReference type="ARBA" id="ARBA00022692"/>
    </source>
</evidence>
<gene>
    <name evidence="9" type="ORF">EGJ28_07380</name>
</gene>
<organism evidence="9 10">
    <name type="scientific">Stutzerimonas xanthomarina</name>
    <dbReference type="NCBI Taxonomy" id="271420"/>
    <lineage>
        <taxon>Bacteria</taxon>
        <taxon>Pseudomonadati</taxon>
        <taxon>Pseudomonadota</taxon>
        <taxon>Gammaproteobacteria</taxon>
        <taxon>Pseudomonadales</taxon>
        <taxon>Pseudomonadaceae</taxon>
        <taxon>Stutzerimonas</taxon>
    </lineage>
</organism>
<feature type="transmembrane region" description="Helical" evidence="7">
    <location>
        <begin position="20"/>
        <end position="43"/>
    </location>
</feature>
<dbReference type="CDD" id="cd06173">
    <property type="entry name" value="MFS_MefA_like"/>
    <property type="match status" value="1"/>
</dbReference>
<evidence type="ECO:0000256" key="2">
    <source>
        <dbReference type="ARBA" id="ARBA00022448"/>
    </source>
</evidence>
<dbReference type="Gene3D" id="1.20.1250.20">
    <property type="entry name" value="MFS general substrate transporter like domains"/>
    <property type="match status" value="1"/>
</dbReference>
<feature type="transmembrane region" description="Helical" evidence="7">
    <location>
        <begin position="289"/>
        <end position="309"/>
    </location>
</feature>
<evidence type="ECO:0000256" key="1">
    <source>
        <dbReference type="ARBA" id="ARBA00004651"/>
    </source>
</evidence>
<keyword evidence="6 7" id="KW-0472">Membrane</keyword>
<dbReference type="PANTHER" id="PTHR23513:SF11">
    <property type="entry name" value="STAPHYLOFERRIN A TRANSPORTER"/>
    <property type="match status" value="1"/>
</dbReference>
<evidence type="ECO:0000256" key="5">
    <source>
        <dbReference type="ARBA" id="ARBA00022989"/>
    </source>
</evidence>